<gene>
    <name evidence="2" type="ORF">BO83DRAFT_198194</name>
</gene>
<name>A0A317W702_ASPEC</name>
<evidence type="ECO:0000256" key="1">
    <source>
        <dbReference type="SAM" id="Phobius"/>
    </source>
</evidence>
<dbReference type="VEuPathDB" id="FungiDB:BO83DRAFT_198194"/>
<dbReference type="Proteomes" id="UP000246171">
    <property type="component" value="Unassembled WGS sequence"/>
</dbReference>
<reference evidence="2" key="1">
    <citation type="submission" date="2016-12" db="EMBL/GenBank/DDBJ databases">
        <title>The genomes of Aspergillus section Nigri reveals drivers in fungal speciation.</title>
        <authorList>
            <consortium name="DOE Joint Genome Institute"/>
            <person name="Vesth T.C."/>
            <person name="Nybo J."/>
            <person name="Theobald S."/>
            <person name="Brandl J."/>
            <person name="Frisvad J.C."/>
            <person name="Nielsen K.F."/>
            <person name="Lyhne E.K."/>
            <person name="Kogle M.E."/>
            <person name="Kuo A."/>
            <person name="Riley R."/>
            <person name="Clum A."/>
            <person name="Nolan M."/>
            <person name="Lipzen A."/>
            <person name="Salamov A."/>
            <person name="Henrissat B."/>
            <person name="Wiebenga A."/>
            <person name="De vries R.P."/>
            <person name="Grigoriev I.V."/>
            <person name="Mortensen U.H."/>
            <person name="Andersen M.R."/>
            <person name="Baker S.E."/>
        </authorList>
    </citation>
    <scope>NUCLEOTIDE SEQUENCE</scope>
    <source>
        <strain evidence="2">CBS 122712</strain>
    </source>
</reference>
<keyword evidence="1" id="KW-0812">Transmembrane</keyword>
<dbReference type="AlphaFoldDB" id="A0A317W702"/>
<accession>A0A317W702</accession>
<comment type="caution">
    <text evidence="2">The sequence shown here is derived from an EMBL/GenBank/DDBJ whole genome shotgun (WGS) entry which is preliminary data.</text>
</comment>
<dbReference type="EMBL" id="MSFU01000005">
    <property type="protein sequence ID" value="PWY79910.1"/>
    <property type="molecule type" value="Genomic_DNA"/>
</dbReference>
<feature type="transmembrane region" description="Helical" evidence="1">
    <location>
        <begin position="20"/>
        <end position="42"/>
    </location>
</feature>
<dbReference type="GeneID" id="37048579"/>
<sequence>MCGWVLLDNPMIIVGMYQITYAALLNFTFLPCVMCIVMVRFWKHRFLTSSMDVRFGVVVCLLCGV</sequence>
<evidence type="ECO:0000313" key="3">
    <source>
        <dbReference type="Proteomes" id="UP000246171"/>
    </source>
</evidence>
<keyword evidence="1" id="KW-1133">Transmembrane helix</keyword>
<protein>
    <submittedName>
        <fullName evidence="2">Uncharacterized protein</fullName>
    </submittedName>
</protein>
<dbReference type="RefSeq" id="XP_025391057.1">
    <property type="nucleotide sequence ID" value="XM_025526617.1"/>
</dbReference>
<keyword evidence="1" id="KW-0472">Membrane</keyword>
<organism evidence="2 3">
    <name type="scientific">Aspergillus eucalypticola (strain CBS 122712 / IBT 29274)</name>
    <dbReference type="NCBI Taxonomy" id="1448314"/>
    <lineage>
        <taxon>Eukaryota</taxon>
        <taxon>Fungi</taxon>
        <taxon>Dikarya</taxon>
        <taxon>Ascomycota</taxon>
        <taxon>Pezizomycotina</taxon>
        <taxon>Eurotiomycetes</taxon>
        <taxon>Eurotiomycetidae</taxon>
        <taxon>Eurotiales</taxon>
        <taxon>Aspergillaceae</taxon>
        <taxon>Aspergillus</taxon>
        <taxon>Aspergillus subgen. Circumdati</taxon>
    </lineage>
</organism>
<proteinExistence type="predicted"/>
<evidence type="ECO:0000313" key="2">
    <source>
        <dbReference type="EMBL" id="PWY79910.1"/>
    </source>
</evidence>
<keyword evidence="3" id="KW-1185">Reference proteome</keyword>